<reference evidence="13" key="1">
    <citation type="submission" date="2020-08" db="EMBL/GenBank/DDBJ databases">
        <authorList>
            <person name="Cejkova D."/>
            <person name="Kubasova T."/>
            <person name="Jahodarova E."/>
            <person name="Rychlik I."/>
        </authorList>
    </citation>
    <scope>NUCLEOTIDE SEQUENCE</scope>
    <source>
        <strain evidence="13">An559</strain>
    </source>
</reference>
<comment type="subcellular location">
    <subcellularLocation>
        <location evidence="10">Cytoplasm</location>
    </subcellularLocation>
</comment>
<dbReference type="GO" id="GO:0016829">
    <property type="term" value="F:lyase activity"/>
    <property type="evidence" value="ECO:0007669"/>
    <property type="project" value="UniProtKB-KW"/>
</dbReference>
<evidence type="ECO:0000256" key="7">
    <source>
        <dbReference type="ARBA" id="ARBA00023239"/>
    </source>
</evidence>
<keyword evidence="14" id="KW-1185">Reference proteome</keyword>
<evidence type="ECO:0000259" key="12">
    <source>
        <dbReference type="Pfam" id="PF00117"/>
    </source>
</evidence>
<evidence type="ECO:0000256" key="1">
    <source>
        <dbReference type="ARBA" id="ARBA00005091"/>
    </source>
</evidence>
<evidence type="ECO:0000256" key="4">
    <source>
        <dbReference type="ARBA" id="ARBA00022801"/>
    </source>
</evidence>
<dbReference type="Gene3D" id="3.40.50.880">
    <property type="match status" value="1"/>
</dbReference>
<keyword evidence="5 10" id="KW-0315">Glutamine amidotransferase</keyword>
<organism evidence="13 14">
    <name type="scientific">Merdimmobilis hominis</name>
    <dbReference type="NCBI Taxonomy" id="2897707"/>
    <lineage>
        <taxon>Bacteria</taxon>
        <taxon>Bacillati</taxon>
        <taxon>Bacillota</taxon>
        <taxon>Clostridia</taxon>
        <taxon>Eubacteriales</taxon>
        <taxon>Oscillospiraceae</taxon>
        <taxon>Merdimmobilis</taxon>
    </lineage>
</organism>
<dbReference type="PANTHER" id="PTHR42701:SF1">
    <property type="entry name" value="IMIDAZOLE GLYCEROL PHOSPHATE SYNTHASE SUBUNIT HISH"/>
    <property type="match status" value="1"/>
</dbReference>
<dbReference type="HAMAP" id="MF_00278">
    <property type="entry name" value="HisH"/>
    <property type="match status" value="1"/>
</dbReference>
<evidence type="ECO:0000256" key="10">
    <source>
        <dbReference type="HAMAP-Rule" id="MF_00278"/>
    </source>
</evidence>
<evidence type="ECO:0000256" key="8">
    <source>
        <dbReference type="ARBA" id="ARBA00047838"/>
    </source>
</evidence>
<comment type="pathway">
    <text evidence="1 10">Amino-acid biosynthesis; L-histidine biosynthesis; L-histidine from 5-phospho-alpha-D-ribose 1-diphosphate: step 5/9.</text>
</comment>
<dbReference type="GO" id="GO:0000107">
    <property type="term" value="F:imidazoleglycerol-phosphate synthase activity"/>
    <property type="evidence" value="ECO:0007669"/>
    <property type="project" value="UniProtKB-UniRule"/>
</dbReference>
<dbReference type="PIRSF" id="PIRSF000495">
    <property type="entry name" value="Amidotransf_hisH"/>
    <property type="match status" value="1"/>
</dbReference>
<evidence type="ECO:0000313" key="14">
    <source>
        <dbReference type="Proteomes" id="UP000774750"/>
    </source>
</evidence>
<dbReference type="GO" id="GO:0005737">
    <property type="term" value="C:cytoplasm"/>
    <property type="evidence" value="ECO:0007669"/>
    <property type="project" value="UniProtKB-SubCell"/>
</dbReference>
<comment type="catalytic activity">
    <reaction evidence="9 10">
        <text>L-glutamine + H2O = L-glutamate + NH4(+)</text>
        <dbReference type="Rhea" id="RHEA:15889"/>
        <dbReference type="ChEBI" id="CHEBI:15377"/>
        <dbReference type="ChEBI" id="CHEBI:28938"/>
        <dbReference type="ChEBI" id="CHEBI:29985"/>
        <dbReference type="ChEBI" id="CHEBI:58359"/>
        <dbReference type="EC" id="3.5.1.2"/>
    </reaction>
</comment>
<keyword evidence="4 10" id="KW-0378">Hydrolase</keyword>
<feature type="active site" evidence="10 11">
    <location>
        <position position="181"/>
    </location>
</feature>
<evidence type="ECO:0000256" key="6">
    <source>
        <dbReference type="ARBA" id="ARBA00023102"/>
    </source>
</evidence>
<dbReference type="PANTHER" id="PTHR42701">
    <property type="entry name" value="IMIDAZOLE GLYCEROL PHOSPHATE SYNTHASE SUBUNIT HISH"/>
    <property type="match status" value="1"/>
</dbReference>
<accession>A0A938X5N4</accession>
<dbReference type="PROSITE" id="PS51273">
    <property type="entry name" value="GATASE_TYPE_1"/>
    <property type="match status" value="1"/>
</dbReference>
<reference evidence="13" key="2">
    <citation type="journal article" date="2021" name="Sci. Rep.">
        <title>The distribution of antibiotic resistance genes in chicken gut microbiota commensals.</title>
        <authorList>
            <person name="Juricova H."/>
            <person name="Matiasovicova J."/>
            <person name="Kubasova T."/>
            <person name="Cejkova D."/>
            <person name="Rychlik I."/>
        </authorList>
    </citation>
    <scope>NUCLEOTIDE SEQUENCE</scope>
    <source>
        <strain evidence="13">An559</strain>
    </source>
</reference>
<dbReference type="EC" id="3.5.1.2" evidence="10"/>
<dbReference type="InterPro" id="IPR010139">
    <property type="entry name" value="Imidazole-glycPsynth_HisH"/>
</dbReference>
<evidence type="ECO:0000256" key="2">
    <source>
        <dbReference type="ARBA" id="ARBA00011152"/>
    </source>
</evidence>
<comment type="catalytic activity">
    <reaction evidence="8 10">
        <text>5-[(5-phospho-1-deoxy-D-ribulos-1-ylimino)methylamino]-1-(5-phospho-beta-D-ribosyl)imidazole-4-carboxamide + L-glutamine = D-erythro-1-(imidazol-4-yl)glycerol 3-phosphate + 5-amino-1-(5-phospho-beta-D-ribosyl)imidazole-4-carboxamide + L-glutamate + H(+)</text>
        <dbReference type="Rhea" id="RHEA:24793"/>
        <dbReference type="ChEBI" id="CHEBI:15378"/>
        <dbReference type="ChEBI" id="CHEBI:29985"/>
        <dbReference type="ChEBI" id="CHEBI:58278"/>
        <dbReference type="ChEBI" id="CHEBI:58359"/>
        <dbReference type="ChEBI" id="CHEBI:58475"/>
        <dbReference type="ChEBI" id="CHEBI:58525"/>
        <dbReference type="EC" id="4.3.2.10"/>
    </reaction>
</comment>
<dbReference type="CDD" id="cd01748">
    <property type="entry name" value="GATase1_IGP_Synthase"/>
    <property type="match status" value="1"/>
</dbReference>
<dbReference type="RefSeq" id="WP_204446827.1">
    <property type="nucleotide sequence ID" value="NZ_JACJKY010000012.1"/>
</dbReference>
<evidence type="ECO:0000256" key="3">
    <source>
        <dbReference type="ARBA" id="ARBA00022605"/>
    </source>
</evidence>
<dbReference type="NCBIfam" id="TIGR01855">
    <property type="entry name" value="IMP_synth_hisH"/>
    <property type="match status" value="1"/>
</dbReference>
<keyword evidence="7 10" id="KW-0456">Lyase</keyword>
<comment type="function">
    <text evidence="10">IGPS catalyzes the conversion of PRFAR and glutamine to IGP, AICAR and glutamate. The HisH subunit catalyzes the hydrolysis of glutamine to glutamate and ammonia as part of the synthesis of IGP and AICAR. The resulting ammonia molecule is channeled to the active site of HisF.</text>
</comment>
<gene>
    <name evidence="10 13" type="primary">hisH</name>
    <name evidence="13" type="ORF">H6A12_08455</name>
</gene>
<dbReference type="EC" id="4.3.2.10" evidence="10"/>
<comment type="subunit">
    <text evidence="2 10">Heterodimer of HisH and HisF.</text>
</comment>
<name>A0A938X5N4_9FIRM</name>
<dbReference type="GO" id="GO:0000105">
    <property type="term" value="P:L-histidine biosynthetic process"/>
    <property type="evidence" value="ECO:0007669"/>
    <property type="project" value="UniProtKB-UniRule"/>
</dbReference>
<dbReference type="Proteomes" id="UP000774750">
    <property type="component" value="Unassembled WGS sequence"/>
</dbReference>
<evidence type="ECO:0000256" key="11">
    <source>
        <dbReference type="PIRSR" id="PIRSR000495-1"/>
    </source>
</evidence>
<protein>
    <recommendedName>
        <fullName evidence="10">Imidazole glycerol phosphate synthase subunit HisH</fullName>
        <ecNumber evidence="10">4.3.2.10</ecNumber>
    </recommendedName>
    <alternativeName>
        <fullName evidence="10">IGP synthase glutaminase subunit</fullName>
        <ecNumber evidence="10">3.5.1.2</ecNumber>
    </alternativeName>
    <alternativeName>
        <fullName evidence="10">IGP synthase subunit HisH</fullName>
    </alternativeName>
    <alternativeName>
        <fullName evidence="10">ImGP synthase subunit HisH</fullName>
        <shortName evidence="10">IGPS subunit HisH</shortName>
    </alternativeName>
</protein>
<feature type="domain" description="Glutamine amidotransferase" evidence="12">
    <location>
        <begin position="4"/>
        <end position="194"/>
    </location>
</feature>
<dbReference type="InterPro" id="IPR029062">
    <property type="entry name" value="Class_I_gatase-like"/>
</dbReference>
<keyword evidence="6 10" id="KW-0368">Histidine biosynthesis</keyword>
<dbReference type="SUPFAM" id="SSF52317">
    <property type="entry name" value="Class I glutamine amidotransferase-like"/>
    <property type="match status" value="1"/>
</dbReference>
<sequence>MIAIIDYGAGNLFSVKNALDYIGEQSEITSDPAVLSRADGLILPGVGAFPDAMRMLKNSGLVDVIRTEAAKKPFLGICLGMQVLFSRGTEFTQTDGLDLIPGSVDRITCDFKIPHMGYNELHKHIDSPLLAGIGEGACVYFVHSFMANTTPEYIAADTDYGVRIPALVQNKMVFGAQFHPEKSGETGLTILRNFGGLTR</sequence>
<comment type="caution">
    <text evidence="13">The sequence shown here is derived from an EMBL/GenBank/DDBJ whole genome shotgun (WGS) entry which is preliminary data.</text>
</comment>
<evidence type="ECO:0000313" key="13">
    <source>
        <dbReference type="EMBL" id="MBM6921182.1"/>
    </source>
</evidence>
<feature type="active site" evidence="10 11">
    <location>
        <position position="179"/>
    </location>
</feature>
<dbReference type="Pfam" id="PF00117">
    <property type="entry name" value="GATase"/>
    <property type="match status" value="1"/>
</dbReference>
<evidence type="ECO:0000256" key="5">
    <source>
        <dbReference type="ARBA" id="ARBA00022962"/>
    </source>
</evidence>
<dbReference type="AlphaFoldDB" id="A0A938X5N4"/>
<evidence type="ECO:0000256" key="9">
    <source>
        <dbReference type="ARBA" id="ARBA00049534"/>
    </source>
</evidence>
<feature type="active site" description="Nucleophile" evidence="10 11">
    <location>
        <position position="78"/>
    </location>
</feature>
<dbReference type="GO" id="GO:0004359">
    <property type="term" value="F:glutaminase activity"/>
    <property type="evidence" value="ECO:0007669"/>
    <property type="project" value="UniProtKB-EC"/>
</dbReference>
<keyword evidence="3 10" id="KW-0028">Amino-acid biosynthesis</keyword>
<keyword evidence="10" id="KW-0963">Cytoplasm</keyword>
<dbReference type="EMBL" id="JACJKY010000012">
    <property type="protein sequence ID" value="MBM6921182.1"/>
    <property type="molecule type" value="Genomic_DNA"/>
</dbReference>
<dbReference type="InterPro" id="IPR017926">
    <property type="entry name" value="GATASE"/>
</dbReference>
<proteinExistence type="inferred from homology"/>